<reference evidence="3 4" key="1">
    <citation type="submission" date="2019-02" db="EMBL/GenBank/DDBJ databases">
        <title>Deep-cultivation of Planctomycetes and their phenomic and genomic characterization uncovers novel biology.</title>
        <authorList>
            <person name="Wiegand S."/>
            <person name="Jogler M."/>
            <person name="Boedeker C."/>
            <person name="Pinto D."/>
            <person name="Vollmers J."/>
            <person name="Rivas-Marin E."/>
            <person name="Kohn T."/>
            <person name="Peeters S.H."/>
            <person name="Heuer A."/>
            <person name="Rast P."/>
            <person name="Oberbeckmann S."/>
            <person name="Bunk B."/>
            <person name="Jeske O."/>
            <person name="Meyerdierks A."/>
            <person name="Storesund J.E."/>
            <person name="Kallscheuer N."/>
            <person name="Luecker S."/>
            <person name="Lage O.M."/>
            <person name="Pohl T."/>
            <person name="Merkel B.J."/>
            <person name="Hornburger P."/>
            <person name="Mueller R.-W."/>
            <person name="Bruemmer F."/>
            <person name="Labrenz M."/>
            <person name="Spormann A.M."/>
            <person name="Op den Camp H."/>
            <person name="Overmann J."/>
            <person name="Amann R."/>
            <person name="Jetten M.S.M."/>
            <person name="Mascher T."/>
            <person name="Medema M.H."/>
            <person name="Devos D.P."/>
            <person name="Kaster A.-K."/>
            <person name="Ovreas L."/>
            <person name="Rohde M."/>
            <person name="Galperin M.Y."/>
            <person name="Jogler C."/>
        </authorList>
    </citation>
    <scope>NUCLEOTIDE SEQUENCE [LARGE SCALE GENOMIC DNA]</scope>
    <source>
        <strain evidence="3 4">V22</strain>
    </source>
</reference>
<dbReference type="KEGG" id="chya:V22_28320"/>
<evidence type="ECO:0000313" key="4">
    <source>
        <dbReference type="Proteomes" id="UP000319976"/>
    </source>
</evidence>
<proteinExistence type="predicted"/>
<dbReference type="RefSeq" id="WP_145263737.1">
    <property type="nucleotide sequence ID" value="NZ_CP036316.1"/>
</dbReference>
<accession>A0A517TB29</accession>
<keyword evidence="2" id="KW-1133">Transmembrane helix</keyword>
<feature type="transmembrane region" description="Helical" evidence="2">
    <location>
        <begin position="92"/>
        <end position="121"/>
    </location>
</feature>
<gene>
    <name evidence="3" type="ORF">V22_28320</name>
</gene>
<keyword evidence="2" id="KW-0472">Membrane</keyword>
<evidence type="ECO:0000256" key="1">
    <source>
        <dbReference type="SAM" id="MobiDB-lite"/>
    </source>
</evidence>
<dbReference type="AlphaFoldDB" id="A0A517TB29"/>
<keyword evidence="2" id="KW-0812">Transmembrane</keyword>
<protein>
    <submittedName>
        <fullName evidence="3">Uncharacterized protein</fullName>
    </submittedName>
</protein>
<feature type="transmembrane region" description="Helical" evidence="2">
    <location>
        <begin position="133"/>
        <end position="152"/>
    </location>
</feature>
<dbReference type="Proteomes" id="UP000319976">
    <property type="component" value="Chromosome"/>
</dbReference>
<dbReference type="EMBL" id="CP036316">
    <property type="protein sequence ID" value="QDT65577.1"/>
    <property type="molecule type" value="Genomic_DNA"/>
</dbReference>
<feature type="transmembrane region" description="Helical" evidence="2">
    <location>
        <begin position="39"/>
        <end position="72"/>
    </location>
</feature>
<name>A0A517TB29_9PLAN</name>
<feature type="region of interest" description="Disordered" evidence="1">
    <location>
        <begin position="1"/>
        <end position="25"/>
    </location>
</feature>
<keyword evidence="4" id="KW-1185">Reference proteome</keyword>
<evidence type="ECO:0000256" key="2">
    <source>
        <dbReference type="SAM" id="Phobius"/>
    </source>
</evidence>
<sequence>MNPLSDNLQPATKLGETTIKRPNHLEPTEKPLHTQFLHVLLGSAFASALLMGLYGLGVVVALISAFVLLPIFASSLDGPDKVTTRTATLGRWFAMFFVIQSTAMAGLLIVGCCCAVGITIGYNAGNVHKSIELMILFHLLALILGPTTIYWVSRLWTKLVMSESEEHFQ</sequence>
<feature type="compositionally biased region" description="Polar residues" evidence="1">
    <location>
        <begin position="1"/>
        <end position="10"/>
    </location>
</feature>
<organism evidence="3 4">
    <name type="scientific">Calycomorphotria hydatis</name>
    <dbReference type="NCBI Taxonomy" id="2528027"/>
    <lineage>
        <taxon>Bacteria</taxon>
        <taxon>Pseudomonadati</taxon>
        <taxon>Planctomycetota</taxon>
        <taxon>Planctomycetia</taxon>
        <taxon>Planctomycetales</taxon>
        <taxon>Planctomycetaceae</taxon>
        <taxon>Calycomorphotria</taxon>
    </lineage>
</organism>
<evidence type="ECO:0000313" key="3">
    <source>
        <dbReference type="EMBL" id="QDT65577.1"/>
    </source>
</evidence>